<evidence type="ECO:0000313" key="1">
    <source>
        <dbReference type="EMBL" id="TVZ01242.1"/>
    </source>
</evidence>
<organism evidence="1 2">
    <name type="scientific">Trebonia kvetii</name>
    <dbReference type="NCBI Taxonomy" id="2480626"/>
    <lineage>
        <taxon>Bacteria</taxon>
        <taxon>Bacillati</taxon>
        <taxon>Actinomycetota</taxon>
        <taxon>Actinomycetes</taxon>
        <taxon>Streptosporangiales</taxon>
        <taxon>Treboniaceae</taxon>
        <taxon>Trebonia</taxon>
    </lineage>
</organism>
<comment type="caution">
    <text evidence="1">The sequence shown here is derived from an EMBL/GenBank/DDBJ whole genome shotgun (WGS) entry which is preliminary data.</text>
</comment>
<proteinExistence type="predicted"/>
<evidence type="ECO:0000313" key="2">
    <source>
        <dbReference type="Proteomes" id="UP000460272"/>
    </source>
</evidence>
<accession>A0A6P2BQC8</accession>
<sequence length="74" mass="8402">MAPGLKRVTSTQLIEIRTVLSRAQTAFETYFPSSDIDWRVKHSPSEMRKMRTALADAIRILSDVELACGYKEVD</sequence>
<gene>
    <name evidence="1" type="ORF">EAS64_33730</name>
</gene>
<protein>
    <submittedName>
        <fullName evidence="1">Uncharacterized protein</fullName>
    </submittedName>
</protein>
<reference evidence="1 2" key="1">
    <citation type="submission" date="2018-11" db="EMBL/GenBank/DDBJ databases">
        <title>Trebonia kvetii gen.nov., sp.nov., a novel acidophilic actinobacterium, and proposal of the new actinobacterial family Treboniaceae fam. nov.</title>
        <authorList>
            <person name="Rapoport D."/>
            <person name="Sagova-Mareckova M."/>
            <person name="Sedlacek I."/>
            <person name="Provaznik J."/>
            <person name="Kralova S."/>
            <person name="Pavlinic D."/>
            <person name="Benes V."/>
            <person name="Kopecky J."/>
        </authorList>
    </citation>
    <scope>NUCLEOTIDE SEQUENCE [LARGE SCALE GENOMIC DNA]</scope>
    <source>
        <strain evidence="1 2">15Tr583</strain>
    </source>
</reference>
<dbReference type="Proteomes" id="UP000460272">
    <property type="component" value="Unassembled WGS sequence"/>
</dbReference>
<name>A0A6P2BQC8_9ACTN</name>
<dbReference type="EMBL" id="RPFW01000007">
    <property type="protein sequence ID" value="TVZ01242.1"/>
    <property type="molecule type" value="Genomic_DNA"/>
</dbReference>
<dbReference type="AlphaFoldDB" id="A0A6P2BQC8"/>
<keyword evidence="2" id="KW-1185">Reference proteome</keyword>